<proteinExistence type="predicted"/>
<feature type="transmembrane region" description="Helical" evidence="1">
    <location>
        <begin position="57"/>
        <end position="77"/>
    </location>
</feature>
<dbReference type="Proteomes" id="UP000481339">
    <property type="component" value="Unassembled WGS sequence"/>
</dbReference>
<keyword evidence="1" id="KW-0472">Membrane</keyword>
<evidence type="ECO:0000313" key="3">
    <source>
        <dbReference type="Proteomes" id="UP000481339"/>
    </source>
</evidence>
<dbReference type="EMBL" id="WBKA01000009">
    <property type="protein sequence ID" value="KAB1631117.1"/>
    <property type="molecule type" value="Genomic_DNA"/>
</dbReference>
<dbReference type="PANTHER" id="PTHR37309">
    <property type="entry name" value="SLR0284 PROTEIN"/>
    <property type="match status" value="1"/>
</dbReference>
<dbReference type="InterPro" id="IPR007165">
    <property type="entry name" value="Phage_holin_4_2"/>
</dbReference>
<sequence length="186" mass="20106">MAKAPDGASVRRMKRVTCEADVLRRRRRESRRRSTLLLPTTRRIVPPLWETGGMTHLVVQTLITAAAIWLTTLIIPGMHVESMPGSQPVALITTYLVAALAIAVVNLVVGIPLKVLSLPLYILTLGLWSFIINAVLLWIVGAISGAIGWGLMVERFWWSAVLGAIVLGIAEWLVGAVARGLGVDAG</sequence>
<evidence type="ECO:0000256" key="1">
    <source>
        <dbReference type="SAM" id="Phobius"/>
    </source>
</evidence>
<feature type="transmembrane region" description="Helical" evidence="1">
    <location>
        <begin position="125"/>
        <end position="149"/>
    </location>
</feature>
<keyword evidence="1" id="KW-1133">Transmembrane helix</keyword>
<feature type="transmembrane region" description="Helical" evidence="1">
    <location>
        <begin position="89"/>
        <end position="113"/>
    </location>
</feature>
<gene>
    <name evidence="2" type="ORF">F8O02_08770</name>
</gene>
<accession>A0A7C8FPA1</accession>
<keyword evidence="3" id="KW-1185">Reference proteome</keyword>
<keyword evidence="1" id="KW-0812">Transmembrane</keyword>
<dbReference type="AlphaFoldDB" id="A0A7C8FPA1"/>
<organism evidence="2 3">
    <name type="scientific">Pseudoclavibacter caeni</name>
    <dbReference type="NCBI Taxonomy" id="908846"/>
    <lineage>
        <taxon>Bacteria</taxon>
        <taxon>Bacillati</taxon>
        <taxon>Actinomycetota</taxon>
        <taxon>Actinomycetes</taxon>
        <taxon>Micrococcales</taxon>
        <taxon>Microbacteriaceae</taxon>
        <taxon>Pseudoclavibacter</taxon>
    </lineage>
</organism>
<dbReference type="PANTHER" id="PTHR37309:SF1">
    <property type="entry name" value="SLR0284 PROTEIN"/>
    <property type="match status" value="1"/>
</dbReference>
<dbReference type="Pfam" id="PF04020">
    <property type="entry name" value="Phage_holin_4_2"/>
    <property type="match status" value="1"/>
</dbReference>
<name>A0A7C8FPA1_9MICO</name>
<evidence type="ECO:0000313" key="2">
    <source>
        <dbReference type="EMBL" id="KAB1631117.1"/>
    </source>
</evidence>
<protein>
    <submittedName>
        <fullName evidence="2">Phage holin family protein</fullName>
    </submittedName>
</protein>
<reference evidence="2 3" key="1">
    <citation type="submission" date="2019-09" db="EMBL/GenBank/DDBJ databases">
        <title>Phylogeny of genus Pseudoclavibacter and closely related genus.</title>
        <authorList>
            <person name="Li Y."/>
        </authorList>
    </citation>
    <scope>NUCLEOTIDE SEQUENCE [LARGE SCALE GENOMIC DNA]</scope>
    <source>
        <strain evidence="2 3">JCM 16921</strain>
    </source>
</reference>
<comment type="caution">
    <text evidence="2">The sequence shown here is derived from an EMBL/GenBank/DDBJ whole genome shotgun (WGS) entry which is preliminary data.</text>
</comment>
<feature type="transmembrane region" description="Helical" evidence="1">
    <location>
        <begin position="156"/>
        <end position="178"/>
    </location>
</feature>
<dbReference type="OrthoDB" id="9810847at2"/>